<dbReference type="Gene3D" id="3.30.530.20">
    <property type="match status" value="1"/>
</dbReference>
<dbReference type="InterPro" id="IPR000916">
    <property type="entry name" value="Bet_v_I/MLP"/>
</dbReference>
<keyword evidence="3" id="KW-1185">Reference proteome</keyword>
<gene>
    <name evidence="2" type="ORF">OLC1_LOCUS6857</name>
</gene>
<evidence type="ECO:0000259" key="1">
    <source>
        <dbReference type="SMART" id="SM01037"/>
    </source>
</evidence>
<proteinExistence type="predicted"/>
<dbReference type="GO" id="GO:0006952">
    <property type="term" value="P:defense response"/>
    <property type="evidence" value="ECO:0007669"/>
    <property type="project" value="InterPro"/>
</dbReference>
<feature type="domain" description="Bet v I/Major latex protein" evidence="1">
    <location>
        <begin position="3"/>
        <end position="151"/>
    </location>
</feature>
<evidence type="ECO:0000313" key="3">
    <source>
        <dbReference type="Proteomes" id="UP001161247"/>
    </source>
</evidence>
<dbReference type="Pfam" id="PF00407">
    <property type="entry name" value="Bet_v_1"/>
    <property type="match status" value="1"/>
</dbReference>
<dbReference type="SUPFAM" id="SSF55961">
    <property type="entry name" value="Bet v1-like"/>
    <property type="match status" value="1"/>
</dbReference>
<dbReference type="Proteomes" id="UP001161247">
    <property type="component" value="Chromosome 2"/>
</dbReference>
<dbReference type="InterPro" id="IPR023393">
    <property type="entry name" value="START-like_dom_sf"/>
</dbReference>
<dbReference type="PANTHER" id="PTHR31907">
    <property type="entry name" value="MLP-LIKE PROTEIN 423"/>
    <property type="match status" value="1"/>
</dbReference>
<reference evidence="2" key="1">
    <citation type="submission" date="2023-03" db="EMBL/GenBank/DDBJ databases">
        <authorList>
            <person name="Julca I."/>
        </authorList>
    </citation>
    <scope>NUCLEOTIDE SEQUENCE</scope>
</reference>
<dbReference type="AlphaFoldDB" id="A0AAV1CKX6"/>
<dbReference type="InterPro" id="IPR051761">
    <property type="entry name" value="MLP-like_ligand-binding"/>
</dbReference>
<dbReference type="CDD" id="cd07816">
    <property type="entry name" value="Bet_v1-like"/>
    <property type="match status" value="1"/>
</dbReference>
<dbReference type="SMART" id="SM01037">
    <property type="entry name" value="Bet_v_1"/>
    <property type="match status" value="1"/>
</dbReference>
<evidence type="ECO:0000313" key="2">
    <source>
        <dbReference type="EMBL" id="CAI9096005.1"/>
    </source>
</evidence>
<dbReference type="EMBL" id="OX459119">
    <property type="protein sequence ID" value="CAI9096005.1"/>
    <property type="molecule type" value="Genomic_DNA"/>
</dbReference>
<organism evidence="2 3">
    <name type="scientific">Oldenlandia corymbosa var. corymbosa</name>
    <dbReference type="NCBI Taxonomy" id="529605"/>
    <lineage>
        <taxon>Eukaryota</taxon>
        <taxon>Viridiplantae</taxon>
        <taxon>Streptophyta</taxon>
        <taxon>Embryophyta</taxon>
        <taxon>Tracheophyta</taxon>
        <taxon>Spermatophyta</taxon>
        <taxon>Magnoliopsida</taxon>
        <taxon>eudicotyledons</taxon>
        <taxon>Gunneridae</taxon>
        <taxon>Pentapetalae</taxon>
        <taxon>asterids</taxon>
        <taxon>lamiids</taxon>
        <taxon>Gentianales</taxon>
        <taxon>Rubiaceae</taxon>
        <taxon>Rubioideae</taxon>
        <taxon>Spermacoceae</taxon>
        <taxon>Hedyotis-Oldenlandia complex</taxon>
        <taxon>Oldenlandia</taxon>
    </lineage>
</organism>
<name>A0AAV1CKX6_OLDCO</name>
<protein>
    <submittedName>
        <fullName evidence="2">OLC1v1032065C1</fullName>
    </submittedName>
</protein>
<accession>A0AAV1CKX6</accession>
<sequence>MTSLIGKIVTKTEVKSSPDAIYDIFAHKPFELITVAPDIFKSLDLIDGLWGVLGCVLSITYIDGGGSHEIRDTIVAIDDAKKTVTYMIIAGDLLSLYTTISATFQAETDSDGKNFVTWTMDYVKLLPTSPEPTSLMDVVVSSVKEIDAKIS</sequence>